<protein>
    <submittedName>
        <fullName evidence="5">Leu/Ile/Val-binding protein</fullName>
    </submittedName>
</protein>
<dbReference type="EMBL" id="VSSQ01000032">
    <property type="protein sequence ID" value="MPL66512.1"/>
    <property type="molecule type" value="Genomic_DNA"/>
</dbReference>
<proteinExistence type="predicted"/>
<reference evidence="5" key="1">
    <citation type="submission" date="2019-08" db="EMBL/GenBank/DDBJ databases">
        <authorList>
            <person name="Kucharzyk K."/>
            <person name="Murdoch R.W."/>
            <person name="Higgins S."/>
            <person name="Loffler F."/>
        </authorList>
    </citation>
    <scope>NUCLEOTIDE SEQUENCE</scope>
</reference>
<accession>A0A644TJP7</accession>
<dbReference type="PROSITE" id="PS51257">
    <property type="entry name" value="PROKAR_LIPOPROTEIN"/>
    <property type="match status" value="1"/>
</dbReference>
<dbReference type="GO" id="GO:0006865">
    <property type="term" value="P:amino acid transport"/>
    <property type="evidence" value="ECO:0007669"/>
    <property type="project" value="UniProtKB-KW"/>
</dbReference>
<name>A0A644TJP7_9ZZZZ</name>
<dbReference type="PRINTS" id="PR00337">
    <property type="entry name" value="LEUILEVALBP"/>
</dbReference>
<evidence type="ECO:0000256" key="2">
    <source>
        <dbReference type="ARBA" id="ARBA00022729"/>
    </source>
</evidence>
<dbReference type="Pfam" id="PF13458">
    <property type="entry name" value="Peripla_BP_6"/>
    <property type="match status" value="1"/>
</dbReference>
<comment type="caution">
    <text evidence="5">The sequence shown here is derived from an EMBL/GenBank/DDBJ whole genome shotgun (WGS) entry which is preliminary data.</text>
</comment>
<dbReference type="InterPro" id="IPR028082">
    <property type="entry name" value="Peripla_BP_I"/>
</dbReference>
<dbReference type="InterPro" id="IPR000709">
    <property type="entry name" value="Leu_Ile_Val-bd"/>
</dbReference>
<keyword evidence="1" id="KW-0813">Transport</keyword>
<dbReference type="CDD" id="cd06347">
    <property type="entry name" value="PBP1_ABC_LivK_ligand_binding-like"/>
    <property type="match status" value="1"/>
</dbReference>
<evidence type="ECO:0000256" key="1">
    <source>
        <dbReference type="ARBA" id="ARBA00022448"/>
    </source>
</evidence>
<dbReference type="Gene3D" id="3.40.50.2300">
    <property type="match status" value="2"/>
</dbReference>
<dbReference type="AlphaFoldDB" id="A0A644TJP7"/>
<gene>
    <name evidence="5" type="ORF">SDC9_12190</name>
</gene>
<dbReference type="InterPro" id="IPR051010">
    <property type="entry name" value="BCAA_transport"/>
</dbReference>
<sequence length="378" mass="39804">MKSRGTMIVLAVMIVAAFALTSCGGGKATEIKIGGISPLTGEAATFGQSTKNGMELAVEEWNAAGGVLGKQVKLIVEDDKGDPAEGAAVFSKLIEQDKVVAIVGGITSRVALAGAPIAQAAKVPMVTPTATNEKVTQVGDYIFRSCFIDPFQGSVMAKFAVQDLGILNAGVIFDLGNDYSKGLAETFSASLTSLGGQVLASEGYPSGATDFKAQLTKIVQAKPEAVYIPAYYNDVGLIAKQIRELGYEGKLLGCDGWDSSELVNIGGTAVDGGFFTNHYSKDDTRPVVQDIVRKYSAKYGAPPDALAVLAYDGMNILLDAVKRAGKTNNEAIRDALKTADLACVGGQIRYDENRNPVKSVVIIEMKDGQQVYRATVEP</sequence>
<dbReference type="InterPro" id="IPR028081">
    <property type="entry name" value="Leu-bd"/>
</dbReference>
<dbReference type="PANTHER" id="PTHR30483">
    <property type="entry name" value="LEUCINE-SPECIFIC-BINDING PROTEIN"/>
    <property type="match status" value="1"/>
</dbReference>
<dbReference type="PANTHER" id="PTHR30483:SF6">
    <property type="entry name" value="PERIPLASMIC BINDING PROTEIN OF ABC TRANSPORTER FOR NATURAL AMINO ACIDS"/>
    <property type="match status" value="1"/>
</dbReference>
<keyword evidence="2" id="KW-0732">Signal</keyword>
<feature type="domain" description="Leucine-binding protein" evidence="4">
    <location>
        <begin position="30"/>
        <end position="368"/>
    </location>
</feature>
<organism evidence="5">
    <name type="scientific">bioreactor metagenome</name>
    <dbReference type="NCBI Taxonomy" id="1076179"/>
    <lineage>
        <taxon>unclassified sequences</taxon>
        <taxon>metagenomes</taxon>
        <taxon>ecological metagenomes</taxon>
    </lineage>
</organism>
<evidence type="ECO:0000256" key="3">
    <source>
        <dbReference type="ARBA" id="ARBA00022970"/>
    </source>
</evidence>
<evidence type="ECO:0000313" key="5">
    <source>
        <dbReference type="EMBL" id="MPL66512.1"/>
    </source>
</evidence>
<evidence type="ECO:0000259" key="4">
    <source>
        <dbReference type="Pfam" id="PF13458"/>
    </source>
</evidence>
<dbReference type="SUPFAM" id="SSF53822">
    <property type="entry name" value="Periplasmic binding protein-like I"/>
    <property type="match status" value="1"/>
</dbReference>
<keyword evidence="3" id="KW-0029">Amino-acid transport</keyword>